<evidence type="ECO:0000313" key="2">
    <source>
        <dbReference type="Proteomes" id="UP001293254"/>
    </source>
</evidence>
<sequence>MTGKGDVLVVGAVGNGVGGLVRIGVVLWAIQAGLIVLSEGLGIVFSLRTHSSTSSHEKARQRNERILAAIIVELDVNTPPISRHVYDLPKPMKLLTLCFELSDVNIVQIFAVQLSSFVFFTSNFISIAKLSSSLFRVSHFQLEDSFVYVLPRKGTTT</sequence>
<accession>A0AAE1XPV0</accession>
<gene>
    <name evidence="1" type="ORF">Salat_2636400</name>
</gene>
<keyword evidence="2" id="KW-1185">Reference proteome</keyword>
<comment type="caution">
    <text evidence="1">The sequence shown here is derived from an EMBL/GenBank/DDBJ whole genome shotgun (WGS) entry which is preliminary data.</text>
</comment>
<dbReference type="AlphaFoldDB" id="A0AAE1XPV0"/>
<proteinExistence type="predicted"/>
<dbReference type="Proteomes" id="UP001293254">
    <property type="component" value="Unassembled WGS sequence"/>
</dbReference>
<dbReference type="EMBL" id="JACGWO010000011">
    <property type="protein sequence ID" value="KAK4415291.1"/>
    <property type="molecule type" value="Genomic_DNA"/>
</dbReference>
<reference evidence="1" key="2">
    <citation type="journal article" date="2024" name="Plant">
        <title>Genomic evolution and insights into agronomic trait innovations of Sesamum species.</title>
        <authorList>
            <person name="Miao H."/>
            <person name="Wang L."/>
            <person name="Qu L."/>
            <person name="Liu H."/>
            <person name="Sun Y."/>
            <person name="Le M."/>
            <person name="Wang Q."/>
            <person name="Wei S."/>
            <person name="Zheng Y."/>
            <person name="Lin W."/>
            <person name="Duan Y."/>
            <person name="Cao H."/>
            <person name="Xiong S."/>
            <person name="Wang X."/>
            <person name="Wei L."/>
            <person name="Li C."/>
            <person name="Ma Q."/>
            <person name="Ju M."/>
            <person name="Zhao R."/>
            <person name="Li G."/>
            <person name="Mu C."/>
            <person name="Tian Q."/>
            <person name="Mei H."/>
            <person name="Zhang T."/>
            <person name="Gao T."/>
            <person name="Zhang H."/>
        </authorList>
    </citation>
    <scope>NUCLEOTIDE SEQUENCE</scope>
    <source>
        <strain evidence="1">3651</strain>
    </source>
</reference>
<name>A0AAE1XPV0_9LAMI</name>
<reference evidence="1" key="1">
    <citation type="submission" date="2020-06" db="EMBL/GenBank/DDBJ databases">
        <authorList>
            <person name="Li T."/>
            <person name="Hu X."/>
            <person name="Zhang T."/>
            <person name="Song X."/>
            <person name="Zhang H."/>
            <person name="Dai N."/>
            <person name="Sheng W."/>
            <person name="Hou X."/>
            <person name="Wei L."/>
        </authorList>
    </citation>
    <scope>NUCLEOTIDE SEQUENCE</scope>
    <source>
        <strain evidence="1">3651</strain>
        <tissue evidence="1">Leaf</tissue>
    </source>
</reference>
<organism evidence="1 2">
    <name type="scientific">Sesamum alatum</name>
    <dbReference type="NCBI Taxonomy" id="300844"/>
    <lineage>
        <taxon>Eukaryota</taxon>
        <taxon>Viridiplantae</taxon>
        <taxon>Streptophyta</taxon>
        <taxon>Embryophyta</taxon>
        <taxon>Tracheophyta</taxon>
        <taxon>Spermatophyta</taxon>
        <taxon>Magnoliopsida</taxon>
        <taxon>eudicotyledons</taxon>
        <taxon>Gunneridae</taxon>
        <taxon>Pentapetalae</taxon>
        <taxon>asterids</taxon>
        <taxon>lamiids</taxon>
        <taxon>Lamiales</taxon>
        <taxon>Pedaliaceae</taxon>
        <taxon>Sesamum</taxon>
    </lineage>
</organism>
<evidence type="ECO:0000313" key="1">
    <source>
        <dbReference type="EMBL" id="KAK4415291.1"/>
    </source>
</evidence>
<protein>
    <submittedName>
        <fullName evidence="1">Uncharacterized protein</fullName>
    </submittedName>
</protein>